<evidence type="ECO:0000313" key="2">
    <source>
        <dbReference type="Proteomes" id="UP001227192"/>
    </source>
</evidence>
<protein>
    <submittedName>
        <fullName evidence="1">Uncharacterized protein</fullName>
    </submittedName>
</protein>
<keyword evidence="2" id="KW-1185">Reference proteome</keyword>
<proteinExistence type="predicted"/>
<dbReference type="EMBL" id="LACB01000235">
    <property type="protein sequence ID" value="KAJ9485975.1"/>
    <property type="molecule type" value="Genomic_DNA"/>
</dbReference>
<reference evidence="1" key="2">
    <citation type="journal article" date="2016" name="Fungal Biol.">
        <title>Ochratoxin A production by Penicillium thymicola.</title>
        <authorList>
            <person name="Nguyen H.D.T."/>
            <person name="McMullin D.R."/>
            <person name="Ponomareva E."/>
            <person name="Riley R."/>
            <person name="Pomraning K.R."/>
            <person name="Baker S.E."/>
            <person name="Seifert K.A."/>
        </authorList>
    </citation>
    <scope>NUCLEOTIDE SEQUENCE</scope>
    <source>
        <strain evidence="1">DAOM 180753</strain>
    </source>
</reference>
<evidence type="ECO:0000313" key="1">
    <source>
        <dbReference type="EMBL" id="KAJ9485975.1"/>
    </source>
</evidence>
<reference evidence="1" key="1">
    <citation type="submission" date="2015-06" db="EMBL/GenBank/DDBJ databases">
        <authorList>
            <person name="Nguyen H."/>
        </authorList>
    </citation>
    <scope>NUCLEOTIDE SEQUENCE</scope>
    <source>
        <strain evidence="1">DAOM 180753</strain>
    </source>
</reference>
<gene>
    <name evidence="1" type="ORF">VN97_g7358</name>
</gene>
<dbReference type="Proteomes" id="UP001227192">
    <property type="component" value="Unassembled WGS sequence"/>
</dbReference>
<accession>A0AAI9TFS5</accession>
<sequence length="66" mass="7993">MGYAHEMKRRRLETPWKPGNSDFFFLLLDRLDIFQISDLPVNTPKLQIFIKTKKQKKKKKKKKKES</sequence>
<comment type="caution">
    <text evidence="1">The sequence shown here is derived from an EMBL/GenBank/DDBJ whole genome shotgun (WGS) entry which is preliminary data.</text>
</comment>
<dbReference type="AlphaFoldDB" id="A0AAI9TFS5"/>
<organism evidence="1 2">
    <name type="scientific">Penicillium thymicola</name>
    <dbReference type="NCBI Taxonomy" id="293382"/>
    <lineage>
        <taxon>Eukaryota</taxon>
        <taxon>Fungi</taxon>
        <taxon>Dikarya</taxon>
        <taxon>Ascomycota</taxon>
        <taxon>Pezizomycotina</taxon>
        <taxon>Eurotiomycetes</taxon>
        <taxon>Eurotiomycetidae</taxon>
        <taxon>Eurotiales</taxon>
        <taxon>Aspergillaceae</taxon>
        <taxon>Penicillium</taxon>
    </lineage>
</organism>
<name>A0AAI9TFS5_PENTH</name>